<sequence length="70" mass="7605">MIKTASFGFVHVAVAFGVVYALTGSVAIGGAVALIEPLVNTIAYHYHEKVWDRIRRRPREISGGTHVLQG</sequence>
<proteinExistence type="predicted"/>
<dbReference type="AlphaFoldDB" id="W0DS12"/>
<reference evidence="2 3" key="1">
    <citation type="submission" date="2013-12" db="EMBL/GenBank/DDBJ databases">
        <authorList>
            <consortium name="DOE Joint Genome Institute"/>
            <person name="Muyzer G."/>
            <person name="Huntemann M."/>
            <person name="Han J."/>
            <person name="Chen A."/>
            <person name="Kyrpides N."/>
            <person name="Mavromatis K."/>
            <person name="Markowitz V."/>
            <person name="Palaniappan K."/>
            <person name="Ivanova N."/>
            <person name="Schaumberg A."/>
            <person name="Pati A."/>
            <person name="Liolios K."/>
            <person name="Nordberg H.P."/>
            <person name="Cantor M.N."/>
            <person name="Hua S.X."/>
            <person name="Woyke T."/>
        </authorList>
    </citation>
    <scope>NUCLEOTIDE SEQUENCE [LARGE SCALE GENOMIC DNA]</scope>
    <source>
        <strain evidence="2 3">ARh 1</strain>
    </source>
</reference>
<dbReference type="RefSeq" id="WP_006746634.1">
    <property type="nucleotide sequence ID" value="NZ_CP007029.1"/>
</dbReference>
<protein>
    <recommendedName>
        <fullName evidence="1">DUF2061 domain-containing protein</fullName>
    </recommendedName>
</protein>
<keyword evidence="3" id="KW-1185">Reference proteome</keyword>
<evidence type="ECO:0000313" key="2">
    <source>
        <dbReference type="EMBL" id="AHE99758.1"/>
    </source>
</evidence>
<dbReference type="STRING" id="713585.THITH_17300"/>
<dbReference type="InterPro" id="IPR018638">
    <property type="entry name" value="DUF2061_membrane"/>
</dbReference>
<organism evidence="2 3">
    <name type="scientific">Thioalkalivibrio paradoxus ARh 1</name>
    <dbReference type="NCBI Taxonomy" id="713585"/>
    <lineage>
        <taxon>Bacteria</taxon>
        <taxon>Pseudomonadati</taxon>
        <taxon>Pseudomonadota</taxon>
        <taxon>Gammaproteobacteria</taxon>
        <taxon>Chromatiales</taxon>
        <taxon>Ectothiorhodospiraceae</taxon>
        <taxon>Thioalkalivibrio</taxon>
    </lineage>
</organism>
<dbReference type="EMBL" id="CP007029">
    <property type="protein sequence ID" value="AHE99758.1"/>
    <property type="molecule type" value="Genomic_DNA"/>
</dbReference>
<dbReference type="OrthoDB" id="9133582at2"/>
<dbReference type="KEGG" id="tti:THITH_17300"/>
<dbReference type="Proteomes" id="UP000005289">
    <property type="component" value="Chromosome"/>
</dbReference>
<dbReference type="Pfam" id="PF09834">
    <property type="entry name" value="DUF2061"/>
    <property type="match status" value="1"/>
</dbReference>
<dbReference type="HOGENOM" id="CLU_160691_2_2_6"/>
<name>W0DS12_9GAMM</name>
<feature type="domain" description="DUF2061" evidence="1">
    <location>
        <begin position="1"/>
        <end position="52"/>
    </location>
</feature>
<accession>W0DS12</accession>
<gene>
    <name evidence="2" type="ORF">THITH_17300</name>
</gene>
<evidence type="ECO:0000259" key="1">
    <source>
        <dbReference type="Pfam" id="PF09834"/>
    </source>
</evidence>
<evidence type="ECO:0000313" key="3">
    <source>
        <dbReference type="Proteomes" id="UP000005289"/>
    </source>
</evidence>